<evidence type="ECO:0000256" key="5">
    <source>
        <dbReference type="ARBA" id="ARBA00023163"/>
    </source>
</evidence>
<dbReference type="PANTHER" id="PTHR43133:SF8">
    <property type="entry name" value="RNA POLYMERASE SIGMA FACTOR HI_1459-RELATED"/>
    <property type="match status" value="1"/>
</dbReference>
<dbReference type="EMBL" id="ABCS01000028">
    <property type="protein sequence ID" value="EDM78696.1"/>
    <property type="molecule type" value="Genomic_DNA"/>
</dbReference>
<dbReference type="InterPro" id="IPR013325">
    <property type="entry name" value="RNA_pol_sigma_r2"/>
</dbReference>
<dbReference type="Pfam" id="PF04542">
    <property type="entry name" value="Sigma70_r2"/>
    <property type="match status" value="1"/>
</dbReference>
<keyword evidence="2" id="KW-0805">Transcription regulation</keyword>
<dbReference type="InterPro" id="IPR007627">
    <property type="entry name" value="RNA_pol_sigma70_r2"/>
</dbReference>
<evidence type="ECO:0000256" key="1">
    <source>
        <dbReference type="ARBA" id="ARBA00010641"/>
    </source>
</evidence>
<dbReference type="PANTHER" id="PTHR43133">
    <property type="entry name" value="RNA POLYMERASE ECF-TYPE SIGMA FACTO"/>
    <property type="match status" value="1"/>
</dbReference>
<evidence type="ECO:0000256" key="3">
    <source>
        <dbReference type="ARBA" id="ARBA00023082"/>
    </source>
</evidence>
<feature type="domain" description="RNA polymerase sigma-70 region 2" evidence="6">
    <location>
        <begin position="60"/>
        <end position="125"/>
    </location>
</feature>
<dbReference type="SUPFAM" id="SSF88659">
    <property type="entry name" value="Sigma3 and sigma4 domains of RNA polymerase sigma factors"/>
    <property type="match status" value="1"/>
</dbReference>
<dbReference type="InterPro" id="IPR039425">
    <property type="entry name" value="RNA_pol_sigma-70-like"/>
</dbReference>
<dbReference type="GO" id="GO:0016987">
    <property type="term" value="F:sigma factor activity"/>
    <property type="evidence" value="ECO:0007669"/>
    <property type="project" value="UniProtKB-KW"/>
</dbReference>
<feature type="domain" description="RNA polymerase sigma factor 70 region 4 type 2" evidence="7">
    <location>
        <begin position="156"/>
        <end position="208"/>
    </location>
</feature>
<dbReference type="Gene3D" id="1.10.10.10">
    <property type="entry name" value="Winged helix-like DNA-binding domain superfamily/Winged helix DNA-binding domain"/>
    <property type="match status" value="1"/>
</dbReference>
<dbReference type="InterPro" id="IPR013324">
    <property type="entry name" value="RNA_pol_sigma_r3/r4-like"/>
</dbReference>
<dbReference type="Proteomes" id="UP000005801">
    <property type="component" value="Unassembled WGS sequence"/>
</dbReference>
<dbReference type="GO" id="GO:0003677">
    <property type="term" value="F:DNA binding"/>
    <property type="evidence" value="ECO:0007669"/>
    <property type="project" value="UniProtKB-KW"/>
</dbReference>
<keyword evidence="4" id="KW-0238">DNA-binding</keyword>
<dbReference type="Gene3D" id="1.10.1740.10">
    <property type="match status" value="1"/>
</dbReference>
<evidence type="ECO:0000256" key="4">
    <source>
        <dbReference type="ARBA" id="ARBA00023125"/>
    </source>
</evidence>
<dbReference type="RefSeq" id="WP_006972243.1">
    <property type="nucleotide sequence ID" value="NZ_ABCS01000028.1"/>
</dbReference>
<evidence type="ECO:0000256" key="2">
    <source>
        <dbReference type="ARBA" id="ARBA00023015"/>
    </source>
</evidence>
<keyword evidence="5" id="KW-0804">Transcription</keyword>
<dbReference type="AlphaFoldDB" id="A6G694"/>
<sequence>MLDTADLLTSDSGLLPLELPGREVGRARVGARSQTHQGTNDQAQLVARAQAGDERALRVIYERHERQVRGHLFRLLGPDSELDDLVQIVFSRAFAAIDRFEGKAAISTWLYRITANTTHNLLRQRFRRERMRQAVRAFNIGREADRVQPSKVEARDEAQRLLEQLSPDLRQTFVLYHYEGLTLQEISTILGRPVSTIGDRLTRARKKLRKIVCEAPHGLG</sequence>
<dbReference type="CDD" id="cd06171">
    <property type="entry name" value="Sigma70_r4"/>
    <property type="match status" value="1"/>
</dbReference>
<gene>
    <name evidence="8" type="ORF">PPSIR1_29633</name>
</gene>
<protein>
    <submittedName>
        <fullName evidence="8">Sigma factor AlgU</fullName>
    </submittedName>
</protein>
<evidence type="ECO:0000259" key="7">
    <source>
        <dbReference type="Pfam" id="PF08281"/>
    </source>
</evidence>
<dbReference type="Pfam" id="PF08281">
    <property type="entry name" value="Sigma70_r4_2"/>
    <property type="match status" value="1"/>
</dbReference>
<organism evidence="8 9">
    <name type="scientific">Plesiocystis pacifica SIR-1</name>
    <dbReference type="NCBI Taxonomy" id="391625"/>
    <lineage>
        <taxon>Bacteria</taxon>
        <taxon>Pseudomonadati</taxon>
        <taxon>Myxococcota</taxon>
        <taxon>Polyangia</taxon>
        <taxon>Nannocystales</taxon>
        <taxon>Nannocystaceae</taxon>
        <taxon>Plesiocystis</taxon>
    </lineage>
</organism>
<evidence type="ECO:0000313" key="8">
    <source>
        <dbReference type="EMBL" id="EDM78696.1"/>
    </source>
</evidence>
<proteinExistence type="inferred from homology"/>
<dbReference type="NCBIfam" id="TIGR02937">
    <property type="entry name" value="sigma70-ECF"/>
    <property type="match status" value="1"/>
</dbReference>
<evidence type="ECO:0000259" key="6">
    <source>
        <dbReference type="Pfam" id="PF04542"/>
    </source>
</evidence>
<dbReference type="OrthoDB" id="8684701at2"/>
<evidence type="ECO:0000313" key="9">
    <source>
        <dbReference type="Proteomes" id="UP000005801"/>
    </source>
</evidence>
<keyword evidence="9" id="KW-1185">Reference proteome</keyword>
<reference evidence="8 9" key="1">
    <citation type="submission" date="2007-06" db="EMBL/GenBank/DDBJ databases">
        <authorList>
            <person name="Shimkets L."/>
            <person name="Ferriera S."/>
            <person name="Johnson J."/>
            <person name="Kravitz S."/>
            <person name="Beeson K."/>
            <person name="Sutton G."/>
            <person name="Rogers Y.-H."/>
            <person name="Friedman R."/>
            <person name="Frazier M."/>
            <person name="Venter J.C."/>
        </authorList>
    </citation>
    <scope>NUCLEOTIDE SEQUENCE [LARGE SCALE GENOMIC DNA]</scope>
    <source>
        <strain evidence="8 9">SIR-1</strain>
    </source>
</reference>
<comment type="caution">
    <text evidence="8">The sequence shown here is derived from an EMBL/GenBank/DDBJ whole genome shotgun (WGS) entry which is preliminary data.</text>
</comment>
<keyword evidence="3" id="KW-0731">Sigma factor</keyword>
<name>A6G694_9BACT</name>
<accession>A6G694</accession>
<dbReference type="InterPro" id="IPR013249">
    <property type="entry name" value="RNA_pol_sigma70_r4_t2"/>
</dbReference>
<dbReference type="STRING" id="391625.PPSIR1_29633"/>
<dbReference type="InterPro" id="IPR036388">
    <property type="entry name" value="WH-like_DNA-bd_sf"/>
</dbReference>
<dbReference type="InterPro" id="IPR014284">
    <property type="entry name" value="RNA_pol_sigma-70_dom"/>
</dbReference>
<dbReference type="SUPFAM" id="SSF88946">
    <property type="entry name" value="Sigma2 domain of RNA polymerase sigma factors"/>
    <property type="match status" value="1"/>
</dbReference>
<dbReference type="eggNOG" id="COG1595">
    <property type="taxonomic scope" value="Bacteria"/>
</dbReference>
<comment type="similarity">
    <text evidence="1">Belongs to the sigma-70 factor family. ECF subfamily.</text>
</comment>
<dbReference type="GO" id="GO:0006352">
    <property type="term" value="P:DNA-templated transcription initiation"/>
    <property type="evidence" value="ECO:0007669"/>
    <property type="project" value="InterPro"/>
</dbReference>